<accession>A0A0G1NPD6</accession>
<protein>
    <submittedName>
        <fullName evidence="1">Uncharacterized protein</fullName>
    </submittedName>
</protein>
<name>A0A0G1NPD6_9BACT</name>
<dbReference type="EMBL" id="LCLS01000001">
    <property type="protein sequence ID" value="KKU22539.1"/>
    <property type="molecule type" value="Genomic_DNA"/>
</dbReference>
<comment type="caution">
    <text evidence="1">The sequence shown here is derived from an EMBL/GenBank/DDBJ whole genome shotgun (WGS) entry which is preliminary data.</text>
</comment>
<dbReference type="Proteomes" id="UP000034107">
    <property type="component" value="Unassembled WGS sequence"/>
</dbReference>
<reference evidence="1 2" key="1">
    <citation type="journal article" date="2015" name="Nature">
        <title>rRNA introns, odd ribosomes, and small enigmatic genomes across a large radiation of phyla.</title>
        <authorList>
            <person name="Brown C.T."/>
            <person name="Hug L.A."/>
            <person name="Thomas B.C."/>
            <person name="Sharon I."/>
            <person name="Castelle C.J."/>
            <person name="Singh A."/>
            <person name="Wilkins M.J."/>
            <person name="Williams K.H."/>
            <person name="Banfield J.F."/>
        </authorList>
    </citation>
    <scope>NUCLEOTIDE SEQUENCE [LARGE SCALE GENOMIC DNA]</scope>
</reference>
<proteinExistence type="predicted"/>
<organism evidence="1 2">
    <name type="scientific">Candidatus Nomurabacteria bacterium GW2011_GWA1_46_11</name>
    <dbReference type="NCBI Taxonomy" id="1618732"/>
    <lineage>
        <taxon>Bacteria</taxon>
        <taxon>Candidatus Nomuraibacteriota</taxon>
    </lineage>
</organism>
<gene>
    <name evidence="1" type="ORF">UX31_C0001G0057</name>
</gene>
<sequence length="67" mass="7769">MPSPPKFTQEDLNNADKEFREAEDALNAINFKALDWNEAVAQQVVDNWKAKRARYHEIRQALGHDSE</sequence>
<evidence type="ECO:0000313" key="1">
    <source>
        <dbReference type="EMBL" id="KKU22539.1"/>
    </source>
</evidence>
<evidence type="ECO:0000313" key="2">
    <source>
        <dbReference type="Proteomes" id="UP000034107"/>
    </source>
</evidence>
<dbReference type="AlphaFoldDB" id="A0A0G1NPD6"/>